<evidence type="ECO:0000313" key="14">
    <source>
        <dbReference type="EMBL" id="QPC60335.1"/>
    </source>
</evidence>
<dbReference type="InterPro" id="IPR020560">
    <property type="entry name" value="PRibGlycinamide_synth_C-dom"/>
</dbReference>
<evidence type="ECO:0000256" key="2">
    <source>
        <dbReference type="ARBA" id="ARBA00013255"/>
    </source>
</evidence>
<dbReference type="Pfam" id="PF01071">
    <property type="entry name" value="GARS_A"/>
    <property type="match status" value="1"/>
</dbReference>
<protein>
    <recommendedName>
        <fullName evidence="2">phosphoribosylamine--glycine ligase</fullName>
        <ecNumber evidence="2">6.3.4.13</ecNumber>
    </recommendedName>
    <alternativeName>
        <fullName evidence="8">Glycinamide ribonucleotide synthetase</fullName>
    </alternativeName>
    <alternativeName>
        <fullName evidence="9">Phosphoribosylglycinamide synthetase</fullName>
    </alternativeName>
</protein>
<name>A0A2T4GSV3_FUSCU</name>
<dbReference type="InterPro" id="IPR037123">
    <property type="entry name" value="PRibGlycinamide_synth_C_sf"/>
</dbReference>
<dbReference type="EC" id="6.3.4.13" evidence="2"/>
<accession>A0A2T4GSV3</accession>
<evidence type="ECO:0000313" key="15">
    <source>
        <dbReference type="Proteomes" id="UP000241587"/>
    </source>
</evidence>
<evidence type="ECO:0000256" key="9">
    <source>
        <dbReference type="ARBA" id="ARBA00042864"/>
    </source>
</evidence>
<keyword evidence="15" id="KW-1185">Reference proteome</keyword>
<feature type="domain" description="ATP-grasp" evidence="12">
    <location>
        <begin position="13"/>
        <end position="187"/>
    </location>
</feature>
<keyword evidence="4 11" id="KW-0547">Nucleotide-binding</keyword>
<dbReference type="GO" id="GO:0004637">
    <property type="term" value="F:phosphoribosylamine-glycine ligase activity"/>
    <property type="evidence" value="ECO:0007669"/>
    <property type="project" value="UniProtKB-EC"/>
</dbReference>
<sequence>MSYLQGQSEGRYVVKASGLAASKGVFLCKSKCEAEDAVRKLMIERLFGDAGKEVVIEEYVVGCELSVTIITDGNTWKVFPVGQDAQRIYDGNVGPNTGGMGVCIPLNYFNEEETKEIEEKILEPTVRGLQIEGYKFVGFICTGVMQTADGPKLLEYNARFGDPEAQALFPLLDDASDLADIMVVCIDGKLDSAHMGFEKKTAISLVMSSSGYPGRYDIGETINIGNLPEDVLVFHSGTSVVDRCLVTNGGRVLDIACIANSTKEAIQGAYNGTLQVEFKGKYLRTDFGQIRSSS</sequence>
<evidence type="ECO:0000256" key="5">
    <source>
        <dbReference type="ARBA" id="ARBA00022755"/>
    </source>
</evidence>
<comment type="catalytic activity">
    <reaction evidence="10">
        <text>2-formamido-N(1)-(5-O-phospho-beta-D-ribosyl)acetamidine + ATP = 5-amino-1-(5-phospho-beta-D-ribosyl)imidazole + ADP + phosphate + H(+)</text>
        <dbReference type="Rhea" id="RHEA:23032"/>
        <dbReference type="ChEBI" id="CHEBI:15378"/>
        <dbReference type="ChEBI" id="CHEBI:30616"/>
        <dbReference type="ChEBI" id="CHEBI:43474"/>
        <dbReference type="ChEBI" id="CHEBI:137981"/>
        <dbReference type="ChEBI" id="CHEBI:147287"/>
        <dbReference type="ChEBI" id="CHEBI:456216"/>
        <dbReference type="EC" id="6.3.3.1"/>
    </reaction>
</comment>
<proteinExistence type="inferred from homology"/>
<dbReference type="Gene3D" id="3.90.600.10">
    <property type="entry name" value="Phosphoribosylglycinamide synthetase, C-terminal domain"/>
    <property type="match status" value="1"/>
</dbReference>
<dbReference type="PROSITE" id="PS00184">
    <property type="entry name" value="GARS"/>
    <property type="match status" value="1"/>
</dbReference>
<dbReference type="InterPro" id="IPR011054">
    <property type="entry name" value="Rudment_hybrid_motif"/>
</dbReference>
<evidence type="ECO:0000256" key="1">
    <source>
        <dbReference type="ARBA" id="ARBA00005174"/>
    </source>
</evidence>
<evidence type="ECO:0000256" key="3">
    <source>
        <dbReference type="ARBA" id="ARBA00022598"/>
    </source>
</evidence>
<reference evidence="14" key="2">
    <citation type="submission" date="2020-11" db="EMBL/GenBank/DDBJ databases">
        <title>The chromosome-scale genome resource for two endophytic Fusarium species: F. culmorum and F. pseudograminearum.</title>
        <authorList>
            <person name="Yuan Z."/>
        </authorList>
    </citation>
    <scope>NUCLEOTIDE SEQUENCE</scope>
    <source>
        <strain evidence="14">Class2-1B</strain>
    </source>
</reference>
<dbReference type="OMA" id="SSANWNC"/>
<dbReference type="PANTHER" id="PTHR43472:SF1">
    <property type="entry name" value="PHOSPHORIBOSYLAMINE--GLYCINE LIGASE, CHLOROPLASTIC"/>
    <property type="match status" value="1"/>
</dbReference>
<comment type="pathway">
    <text evidence="1">Purine metabolism; IMP biosynthesis via de novo pathway; N(1)-(5-phospho-D-ribosyl)glycinamide from 5-phospho-alpha-D-ribose 1-diphosphate: step 2/2.</text>
</comment>
<dbReference type="SMART" id="SM01209">
    <property type="entry name" value="GARS_A"/>
    <property type="match status" value="1"/>
</dbReference>
<dbReference type="AlphaFoldDB" id="A0A2T4GSV3"/>
<dbReference type="Proteomes" id="UP000663297">
    <property type="component" value="Chromosome 1"/>
</dbReference>
<evidence type="ECO:0000313" key="13">
    <source>
        <dbReference type="EMBL" id="PTD06590.1"/>
    </source>
</evidence>
<evidence type="ECO:0000256" key="8">
    <source>
        <dbReference type="ARBA" id="ARBA00042242"/>
    </source>
</evidence>
<evidence type="ECO:0000256" key="6">
    <source>
        <dbReference type="ARBA" id="ARBA00022840"/>
    </source>
</evidence>
<dbReference type="SUPFAM" id="SSF56059">
    <property type="entry name" value="Glutathione synthetase ATP-binding domain-like"/>
    <property type="match status" value="1"/>
</dbReference>
<evidence type="ECO:0000256" key="10">
    <source>
        <dbReference type="ARBA" id="ARBA00049057"/>
    </source>
</evidence>
<dbReference type="PROSITE" id="PS50975">
    <property type="entry name" value="ATP_GRASP"/>
    <property type="match status" value="1"/>
</dbReference>
<dbReference type="OrthoDB" id="2018833at2759"/>
<dbReference type="GO" id="GO:0005524">
    <property type="term" value="F:ATP binding"/>
    <property type="evidence" value="ECO:0007669"/>
    <property type="project" value="UniProtKB-UniRule"/>
</dbReference>
<dbReference type="EMBL" id="PVEM01000006">
    <property type="protein sequence ID" value="PTD06590.1"/>
    <property type="molecule type" value="Genomic_DNA"/>
</dbReference>
<dbReference type="PANTHER" id="PTHR43472">
    <property type="entry name" value="PHOSPHORIBOSYLAMINE--GLYCINE LIGASE"/>
    <property type="match status" value="1"/>
</dbReference>
<dbReference type="GO" id="GO:0009113">
    <property type="term" value="P:purine nucleobase biosynthetic process"/>
    <property type="evidence" value="ECO:0007669"/>
    <property type="project" value="InterPro"/>
</dbReference>
<dbReference type="GO" id="GO:0046872">
    <property type="term" value="F:metal ion binding"/>
    <property type="evidence" value="ECO:0007669"/>
    <property type="project" value="InterPro"/>
</dbReference>
<dbReference type="SMART" id="SM01210">
    <property type="entry name" value="GARS_C"/>
    <property type="match status" value="1"/>
</dbReference>
<dbReference type="Gene3D" id="3.30.1490.20">
    <property type="entry name" value="ATP-grasp fold, A domain"/>
    <property type="match status" value="1"/>
</dbReference>
<dbReference type="UniPathway" id="UPA00074">
    <property type="reaction ID" value="UER00125"/>
</dbReference>
<dbReference type="Proteomes" id="UP000241587">
    <property type="component" value="Unassembled WGS sequence"/>
</dbReference>
<keyword evidence="3" id="KW-0436">Ligase</keyword>
<dbReference type="InterPro" id="IPR020561">
    <property type="entry name" value="PRibGlycinamid_synth_ATP-grasp"/>
</dbReference>
<keyword evidence="6 11" id="KW-0067">ATP-binding</keyword>
<dbReference type="GO" id="GO:0004641">
    <property type="term" value="F:phosphoribosylformylglycinamidine cyclo-ligase activity"/>
    <property type="evidence" value="ECO:0007669"/>
    <property type="project" value="UniProtKB-EC"/>
</dbReference>
<dbReference type="Pfam" id="PF02843">
    <property type="entry name" value="GARS_C"/>
    <property type="match status" value="1"/>
</dbReference>
<dbReference type="InterPro" id="IPR000115">
    <property type="entry name" value="PRibGlycinamide_synth"/>
</dbReference>
<dbReference type="InterPro" id="IPR011761">
    <property type="entry name" value="ATP-grasp"/>
</dbReference>
<evidence type="ECO:0000256" key="7">
    <source>
        <dbReference type="ARBA" id="ARBA00038345"/>
    </source>
</evidence>
<dbReference type="InterPro" id="IPR013815">
    <property type="entry name" value="ATP_grasp_subdomain_1"/>
</dbReference>
<evidence type="ECO:0000256" key="4">
    <source>
        <dbReference type="ARBA" id="ARBA00022741"/>
    </source>
</evidence>
<gene>
    <name evidence="13" type="ORF">FCULG_00006807</name>
    <name evidence="14" type="ORF">HYE67_002566</name>
</gene>
<evidence type="ECO:0000256" key="11">
    <source>
        <dbReference type="PROSITE-ProRule" id="PRU00409"/>
    </source>
</evidence>
<evidence type="ECO:0000259" key="12">
    <source>
        <dbReference type="PROSITE" id="PS50975"/>
    </source>
</evidence>
<dbReference type="Gene3D" id="3.30.470.20">
    <property type="entry name" value="ATP-grasp fold, B domain"/>
    <property type="match status" value="1"/>
</dbReference>
<dbReference type="SUPFAM" id="SSF51246">
    <property type="entry name" value="Rudiment single hybrid motif"/>
    <property type="match status" value="1"/>
</dbReference>
<organism evidence="13 15">
    <name type="scientific">Fusarium culmorum</name>
    <dbReference type="NCBI Taxonomy" id="5516"/>
    <lineage>
        <taxon>Eukaryota</taxon>
        <taxon>Fungi</taxon>
        <taxon>Dikarya</taxon>
        <taxon>Ascomycota</taxon>
        <taxon>Pezizomycotina</taxon>
        <taxon>Sordariomycetes</taxon>
        <taxon>Hypocreomycetidae</taxon>
        <taxon>Hypocreales</taxon>
        <taxon>Nectriaceae</taxon>
        <taxon>Fusarium</taxon>
    </lineage>
</organism>
<keyword evidence="5" id="KW-0658">Purine biosynthesis</keyword>
<dbReference type="InterPro" id="IPR020559">
    <property type="entry name" value="PRibGlycinamide_synth_CS"/>
</dbReference>
<reference evidence="13 15" key="1">
    <citation type="submission" date="2018-02" db="EMBL/GenBank/DDBJ databases">
        <title>Fusarium culmorum secondary metabolites in fungal-bacterial-plant interactions.</title>
        <authorList>
            <person name="Schmidt R."/>
        </authorList>
    </citation>
    <scope>NUCLEOTIDE SEQUENCE [LARGE SCALE GENOMIC DNA]</scope>
    <source>
        <strain evidence="13 15">PV</strain>
    </source>
</reference>
<comment type="similarity">
    <text evidence="7">Belongs to the GARS family.</text>
</comment>
<dbReference type="GO" id="GO:0006189">
    <property type="term" value="P:'de novo' IMP biosynthetic process"/>
    <property type="evidence" value="ECO:0007669"/>
    <property type="project" value="UniProtKB-UniPathway"/>
</dbReference>
<dbReference type="EMBL" id="CP064747">
    <property type="protein sequence ID" value="QPC60335.1"/>
    <property type="molecule type" value="Genomic_DNA"/>
</dbReference>